<keyword evidence="2" id="KW-1185">Reference proteome</keyword>
<reference evidence="1 2" key="1">
    <citation type="journal article" date="2022" name="Nat. Genet.">
        <title>Improved pea reference genome and pan-genome highlight genomic features and evolutionary characteristics.</title>
        <authorList>
            <person name="Yang T."/>
            <person name="Liu R."/>
            <person name="Luo Y."/>
            <person name="Hu S."/>
            <person name="Wang D."/>
            <person name="Wang C."/>
            <person name="Pandey M.K."/>
            <person name="Ge S."/>
            <person name="Xu Q."/>
            <person name="Li N."/>
            <person name="Li G."/>
            <person name="Huang Y."/>
            <person name="Saxena R.K."/>
            <person name="Ji Y."/>
            <person name="Li M."/>
            <person name="Yan X."/>
            <person name="He Y."/>
            <person name="Liu Y."/>
            <person name="Wang X."/>
            <person name="Xiang C."/>
            <person name="Varshney R.K."/>
            <person name="Ding H."/>
            <person name="Gao S."/>
            <person name="Zong X."/>
        </authorList>
    </citation>
    <scope>NUCLEOTIDE SEQUENCE [LARGE SCALE GENOMIC DNA]</scope>
    <source>
        <strain evidence="1 2">cv. Zhongwan 6</strain>
    </source>
</reference>
<dbReference type="Proteomes" id="UP001058974">
    <property type="component" value="Chromosome 6"/>
</dbReference>
<gene>
    <name evidence="1" type="ORF">KIW84_066443</name>
</gene>
<comment type="caution">
    <text evidence="1">The sequence shown here is derived from an EMBL/GenBank/DDBJ whole genome shotgun (WGS) entry which is preliminary data.</text>
</comment>
<sequence>MLTLPRYTLSLITVLVPDFLLTKLKEGMEYSDLIFGLDVTQQGPVAKKISVTGHLPGSPPPFLVVDMKEQQGFVQEYLVQEEVVMADKDFIGIANDIAHKIIDYVVFDPNSMNT</sequence>
<dbReference type="EMBL" id="JAMSHJ010000006">
    <property type="protein sequence ID" value="KAI5401982.1"/>
    <property type="molecule type" value="Genomic_DNA"/>
</dbReference>
<accession>A0A9D4WHS4</accession>
<dbReference type="AlphaFoldDB" id="A0A9D4WHS4"/>
<evidence type="ECO:0000313" key="2">
    <source>
        <dbReference type="Proteomes" id="UP001058974"/>
    </source>
</evidence>
<protein>
    <submittedName>
        <fullName evidence="1">Uncharacterized protein</fullName>
    </submittedName>
</protein>
<evidence type="ECO:0000313" key="1">
    <source>
        <dbReference type="EMBL" id="KAI5401982.1"/>
    </source>
</evidence>
<name>A0A9D4WHS4_PEA</name>
<proteinExistence type="predicted"/>
<dbReference type="Gramene" id="Psat06G0644300-T1">
    <property type="protein sequence ID" value="KAI5401982.1"/>
    <property type="gene ID" value="KIW84_066443"/>
</dbReference>
<organism evidence="1 2">
    <name type="scientific">Pisum sativum</name>
    <name type="common">Garden pea</name>
    <name type="synonym">Lathyrus oleraceus</name>
    <dbReference type="NCBI Taxonomy" id="3888"/>
    <lineage>
        <taxon>Eukaryota</taxon>
        <taxon>Viridiplantae</taxon>
        <taxon>Streptophyta</taxon>
        <taxon>Embryophyta</taxon>
        <taxon>Tracheophyta</taxon>
        <taxon>Spermatophyta</taxon>
        <taxon>Magnoliopsida</taxon>
        <taxon>eudicotyledons</taxon>
        <taxon>Gunneridae</taxon>
        <taxon>Pentapetalae</taxon>
        <taxon>rosids</taxon>
        <taxon>fabids</taxon>
        <taxon>Fabales</taxon>
        <taxon>Fabaceae</taxon>
        <taxon>Papilionoideae</taxon>
        <taxon>50 kb inversion clade</taxon>
        <taxon>NPAAA clade</taxon>
        <taxon>Hologalegina</taxon>
        <taxon>IRL clade</taxon>
        <taxon>Fabeae</taxon>
        <taxon>Lathyrus</taxon>
    </lineage>
</organism>